<keyword evidence="3" id="KW-1185">Reference proteome</keyword>
<organism evidence="2 3">
    <name type="scientific">Lacimicrobium alkaliphilum</name>
    <dbReference type="NCBI Taxonomy" id="1526571"/>
    <lineage>
        <taxon>Bacteria</taxon>
        <taxon>Pseudomonadati</taxon>
        <taxon>Pseudomonadota</taxon>
        <taxon>Gammaproteobacteria</taxon>
        <taxon>Alteromonadales</taxon>
        <taxon>Alteromonadaceae</taxon>
        <taxon>Lacimicrobium</taxon>
    </lineage>
</organism>
<feature type="domain" description="Tll0287-like" evidence="1">
    <location>
        <begin position="11"/>
        <end position="66"/>
    </location>
</feature>
<evidence type="ECO:0000313" key="3">
    <source>
        <dbReference type="Proteomes" id="UP000614272"/>
    </source>
</evidence>
<name>A0ABQ1QZ98_9ALTE</name>
<evidence type="ECO:0000259" key="1">
    <source>
        <dbReference type="Pfam" id="PF11845"/>
    </source>
</evidence>
<dbReference type="Pfam" id="PF11845">
    <property type="entry name" value="Tll0287-like"/>
    <property type="match status" value="1"/>
</dbReference>
<dbReference type="Proteomes" id="UP000614272">
    <property type="component" value="Unassembled WGS sequence"/>
</dbReference>
<dbReference type="InterPro" id="IPR021796">
    <property type="entry name" value="Tll0287-like_dom"/>
</dbReference>
<sequence>MTASATVSTGENNHFRYMQAIPVDGVCLACHGADIASSTKQMLVKYYPHDQATGYKAGELRGAFSLIKELKQH</sequence>
<gene>
    <name evidence="2" type="ORF">GCM10011357_05560</name>
</gene>
<dbReference type="EMBL" id="BMGJ01000002">
    <property type="protein sequence ID" value="GGD52605.1"/>
    <property type="molecule type" value="Genomic_DNA"/>
</dbReference>
<comment type="caution">
    <text evidence="2">The sequence shown here is derived from an EMBL/GenBank/DDBJ whole genome shotgun (WGS) entry which is preliminary data.</text>
</comment>
<proteinExistence type="predicted"/>
<protein>
    <recommendedName>
        <fullName evidence="1">Tll0287-like domain-containing protein</fullName>
    </recommendedName>
</protein>
<accession>A0ABQ1QZ98</accession>
<reference evidence="3" key="1">
    <citation type="journal article" date="2019" name="Int. J. Syst. Evol. Microbiol.">
        <title>The Global Catalogue of Microorganisms (GCM) 10K type strain sequencing project: providing services to taxonomists for standard genome sequencing and annotation.</title>
        <authorList>
            <consortium name="The Broad Institute Genomics Platform"/>
            <consortium name="The Broad Institute Genome Sequencing Center for Infectious Disease"/>
            <person name="Wu L."/>
            <person name="Ma J."/>
        </authorList>
    </citation>
    <scope>NUCLEOTIDE SEQUENCE [LARGE SCALE GENOMIC DNA]</scope>
    <source>
        <strain evidence="3">CGMCC 1.12923</strain>
    </source>
</reference>
<evidence type="ECO:0000313" key="2">
    <source>
        <dbReference type="EMBL" id="GGD52605.1"/>
    </source>
</evidence>